<protein>
    <submittedName>
        <fullName evidence="1">Uncharacterized protein</fullName>
    </submittedName>
</protein>
<sequence>MKIIDAKVHEPLFYPDVADRPATLELFVSGSKDKPEVAETEQYGSDWLVVHYGPFCRFWHMDSLGTMEKPVPGTKDREETFHEGHFNVSEVPDEPVFPVTVTDESGHSEQYFAPVGMAKQALKDFIPGDFKGRWEIHPSFYWAKRKQIVFQLTFAPYHDPKKRV</sequence>
<name>A0A9E7IGZ0_9CAUD</name>
<keyword evidence="2" id="KW-1185">Reference proteome</keyword>
<dbReference type="EMBL" id="ON191531">
    <property type="protein sequence ID" value="URG17460.1"/>
    <property type="molecule type" value="Genomic_DNA"/>
</dbReference>
<reference evidence="1" key="1">
    <citation type="submission" date="2022-04" db="EMBL/GenBank/DDBJ databases">
        <authorList>
            <person name="Hwangbo M."/>
            <person name="Wang B."/>
            <person name="Gill J.J."/>
            <person name="Chu K.-H."/>
            <person name="Young R."/>
        </authorList>
    </citation>
    <scope>NUCLEOTIDE SEQUENCE</scope>
</reference>
<accession>A0A9E7IGZ0</accession>
<dbReference type="Proteomes" id="UP001057233">
    <property type="component" value="Segment"/>
</dbReference>
<proteinExistence type="predicted"/>
<evidence type="ECO:0000313" key="1">
    <source>
        <dbReference type="EMBL" id="URG17460.1"/>
    </source>
</evidence>
<evidence type="ECO:0000313" key="2">
    <source>
        <dbReference type="Proteomes" id="UP001057233"/>
    </source>
</evidence>
<organism evidence="1 2">
    <name type="scientific">Rhodococcus phage Mbo2</name>
    <dbReference type="NCBI Taxonomy" id="2936911"/>
    <lineage>
        <taxon>Viruses</taxon>
        <taxon>Duplodnaviria</taxon>
        <taxon>Heunggongvirae</taxon>
        <taxon>Uroviricota</taxon>
        <taxon>Caudoviricetes</taxon>
        <taxon>Caudoviricetes incertae sedis</taxon>
        <taxon>Mboduovirus</taxon>
        <taxon>Mboduovirus mbo2</taxon>
    </lineage>
</organism>
<gene>
    <name evidence="1" type="ORF">Mbo2_090</name>
</gene>